<gene>
    <name evidence="5" type="ORF">SAMN02745244_03528</name>
</gene>
<sequence>MKITYLRVDIEPTSPFRVGSLGGVRNALAVETDSNGVPVVPASGLAGNFRVHIGEAEANRHMGRGESTKGGSLFVASELWFLGTTLDETAEKRPRTATAIDRRRRAARNDSSHTVEEVYDATLIKLYLRYESPAEDILDLLATWPVLIGGGVSSGLGQARITGIRYRTLDMSKAEDVLARASLSAPGAEALDTLLADAPDYLAEDGAPAPAKGMPVVFSASCRIQGLNVPVDALTDEPRSDHFWFRGTSWKGVLRSRVEYIGRSLGLDVCGTDGGTWDGCGRCGVCEAFGSSATGVGRWSFSFTKLAEDAARTDRTRGAIDRFTGGAAEISKGDGGGTRSGRLFPERTLSDENARLTVGLLVEEELDPRHFWVRKALLLALRDLDEGFIGIGGRTATGLGTVTFDNLTLGSDLADTELEPETGLSSVPRITQQDLDAALQPKEEQ</sequence>
<feature type="compositionally biased region" description="Polar residues" evidence="3">
    <location>
        <begin position="423"/>
        <end position="434"/>
    </location>
</feature>
<evidence type="ECO:0000313" key="6">
    <source>
        <dbReference type="Proteomes" id="UP000184512"/>
    </source>
</evidence>
<dbReference type="PANTHER" id="PTHR35579">
    <property type="entry name" value="CRISPR SYSTEM CMS ENDORIBONUCLEASE CSM3"/>
    <property type="match status" value="1"/>
</dbReference>
<name>A0A1M6N1S8_9ACTN</name>
<dbReference type="Proteomes" id="UP000184512">
    <property type="component" value="Unassembled WGS sequence"/>
</dbReference>
<dbReference type="CDD" id="cd09726">
    <property type="entry name" value="RAMP_I_III"/>
    <property type="match status" value="1"/>
</dbReference>
<dbReference type="RefSeq" id="WP_073191052.1">
    <property type="nucleotide sequence ID" value="NZ_FQZG01000102.1"/>
</dbReference>
<protein>
    <submittedName>
        <fullName evidence="5">RAMP superfamily protein</fullName>
    </submittedName>
</protein>
<dbReference type="EMBL" id="FQZG01000102">
    <property type="protein sequence ID" value="SHJ89679.1"/>
    <property type="molecule type" value="Genomic_DNA"/>
</dbReference>
<dbReference type="AlphaFoldDB" id="A0A1M6N1S8"/>
<dbReference type="GO" id="GO:0051607">
    <property type="term" value="P:defense response to virus"/>
    <property type="evidence" value="ECO:0007669"/>
    <property type="project" value="UniProtKB-KW"/>
</dbReference>
<dbReference type="InterPro" id="IPR052216">
    <property type="entry name" value="CRISPR_Csm3_endoribonuclease"/>
</dbReference>
<keyword evidence="1" id="KW-0051">Antiviral defense</keyword>
<evidence type="ECO:0000256" key="2">
    <source>
        <dbReference type="ARBA" id="ARBA00093789"/>
    </source>
</evidence>
<evidence type="ECO:0000256" key="3">
    <source>
        <dbReference type="SAM" id="MobiDB-lite"/>
    </source>
</evidence>
<dbReference type="PANTHER" id="PTHR35579:SF6">
    <property type="entry name" value="DUF324 DOMAIN-CONTAINING PROTEIN"/>
    <property type="match status" value="1"/>
</dbReference>
<reference evidence="5 6" key="1">
    <citation type="submission" date="2016-11" db="EMBL/GenBank/DDBJ databases">
        <authorList>
            <person name="Jaros S."/>
            <person name="Januszkiewicz K."/>
            <person name="Wedrychowicz H."/>
        </authorList>
    </citation>
    <scope>NUCLEOTIDE SEQUENCE [LARGE SCALE GENOMIC DNA]</scope>
    <source>
        <strain evidence="5 6">DSM 12906</strain>
    </source>
</reference>
<feature type="domain" description="CRISPR type III-associated protein" evidence="4">
    <location>
        <begin position="239"/>
        <end position="402"/>
    </location>
</feature>
<proteinExistence type="predicted"/>
<evidence type="ECO:0000313" key="5">
    <source>
        <dbReference type="EMBL" id="SHJ89679.1"/>
    </source>
</evidence>
<accession>A0A1M6N1S8</accession>
<comment type="subunit">
    <text evidence="2">Part of the Csm effector complex that includes Cas10, Csm2, Csm3, Csm4 and Csm5.</text>
</comment>
<dbReference type="InterPro" id="IPR005537">
    <property type="entry name" value="RAMP_III_fam"/>
</dbReference>
<evidence type="ECO:0000259" key="4">
    <source>
        <dbReference type="Pfam" id="PF03787"/>
    </source>
</evidence>
<dbReference type="Pfam" id="PF03787">
    <property type="entry name" value="RAMPs"/>
    <property type="match status" value="1"/>
</dbReference>
<dbReference type="OrthoDB" id="5242922at2"/>
<feature type="region of interest" description="Disordered" evidence="3">
    <location>
        <begin position="420"/>
        <end position="445"/>
    </location>
</feature>
<dbReference type="STRING" id="1123357.SAMN02745244_03528"/>
<keyword evidence="6" id="KW-1185">Reference proteome</keyword>
<organism evidence="5 6">
    <name type="scientific">Tessaracoccus bendigoensis DSM 12906</name>
    <dbReference type="NCBI Taxonomy" id="1123357"/>
    <lineage>
        <taxon>Bacteria</taxon>
        <taxon>Bacillati</taxon>
        <taxon>Actinomycetota</taxon>
        <taxon>Actinomycetes</taxon>
        <taxon>Propionibacteriales</taxon>
        <taxon>Propionibacteriaceae</taxon>
        <taxon>Tessaracoccus</taxon>
    </lineage>
</organism>
<evidence type="ECO:0000256" key="1">
    <source>
        <dbReference type="ARBA" id="ARBA00023118"/>
    </source>
</evidence>